<feature type="short sequence motif" description="TFG box" evidence="2">
    <location>
        <begin position="327"/>
        <end position="347"/>
    </location>
</feature>
<dbReference type="AlphaFoldDB" id="G4TU00"/>
<evidence type="ECO:0000313" key="7">
    <source>
        <dbReference type="Proteomes" id="UP000007148"/>
    </source>
</evidence>
<comment type="caution">
    <text evidence="6">The sequence shown here is derived from an EMBL/GenBank/DDBJ whole genome shotgun (WGS) entry which is preliminary data.</text>
</comment>
<feature type="short sequence motif" description="FFD box" evidence="1">
    <location>
        <begin position="283"/>
        <end position="299"/>
    </location>
</feature>
<feature type="domain" description="TFG box profile" evidence="5">
    <location>
        <begin position="327"/>
        <end position="347"/>
    </location>
</feature>
<dbReference type="OMA" id="PPKEEIY"/>
<proteinExistence type="predicted"/>
<feature type="compositionally biased region" description="Basic and acidic residues" evidence="3">
    <location>
        <begin position="331"/>
        <end position="340"/>
    </location>
</feature>
<dbReference type="Proteomes" id="UP000007148">
    <property type="component" value="Unassembled WGS sequence"/>
</dbReference>
<dbReference type="Gene3D" id="2.30.30.100">
    <property type="match status" value="1"/>
</dbReference>
<evidence type="ECO:0000259" key="5">
    <source>
        <dbReference type="PROSITE" id="PS51536"/>
    </source>
</evidence>
<dbReference type="GO" id="GO:0034063">
    <property type="term" value="P:stress granule assembly"/>
    <property type="evidence" value="ECO:0007669"/>
    <property type="project" value="TreeGrafter"/>
</dbReference>
<dbReference type="PANTHER" id="PTHR13586">
    <property type="entry name" value="SCD6 PROTEIN-RELATED"/>
    <property type="match status" value="1"/>
</dbReference>
<dbReference type="eggNOG" id="KOG1073">
    <property type="taxonomic scope" value="Eukaryota"/>
</dbReference>
<dbReference type="InterPro" id="IPR019050">
    <property type="entry name" value="FDF_dom"/>
</dbReference>
<dbReference type="GO" id="GO:0003729">
    <property type="term" value="F:mRNA binding"/>
    <property type="evidence" value="ECO:0007669"/>
    <property type="project" value="TreeGrafter"/>
</dbReference>
<dbReference type="InParanoid" id="G4TU00"/>
<dbReference type="HOGENOM" id="CLU_047850_0_0_1"/>
<evidence type="ECO:0000256" key="2">
    <source>
        <dbReference type="PROSITE-ProRule" id="PRU00869"/>
    </source>
</evidence>
<gene>
    <name evidence="6" type="ORF">PIIN_08762</name>
</gene>
<feature type="compositionally biased region" description="Pro residues" evidence="3">
    <location>
        <begin position="77"/>
        <end position="89"/>
    </location>
</feature>
<dbReference type="FunCoup" id="G4TU00">
    <property type="interactions" value="218"/>
</dbReference>
<dbReference type="SUPFAM" id="SSF50182">
    <property type="entry name" value="Sm-like ribonucleoproteins"/>
    <property type="match status" value="1"/>
</dbReference>
<feature type="compositionally biased region" description="Gly residues" evidence="3">
    <location>
        <begin position="309"/>
        <end position="323"/>
    </location>
</feature>
<accession>G4TU00</accession>
<dbReference type="GO" id="GO:0033962">
    <property type="term" value="P:P-body assembly"/>
    <property type="evidence" value="ECO:0007669"/>
    <property type="project" value="TreeGrafter"/>
</dbReference>
<feature type="domain" description="FFD box profile" evidence="4">
    <location>
        <begin position="283"/>
        <end position="299"/>
    </location>
</feature>
<feature type="compositionally biased region" description="Basic and acidic residues" evidence="3">
    <location>
        <begin position="272"/>
        <end position="284"/>
    </location>
</feature>
<dbReference type="GO" id="GO:0000932">
    <property type="term" value="C:P-body"/>
    <property type="evidence" value="ECO:0007669"/>
    <property type="project" value="TreeGrafter"/>
</dbReference>
<organism evidence="6 7">
    <name type="scientific">Serendipita indica (strain DSM 11827)</name>
    <name type="common">Root endophyte fungus</name>
    <name type="synonym">Piriformospora indica</name>
    <dbReference type="NCBI Taxonomy" id="1109443"/>
    <lineage>
        <taxon>Eukaryota</taxon>
        <taxon>Fungi</taxon>
        <taxon>Dikarya</taxon>
        <taxon>Basidiomycota</taxon>
        <taxon>Agaricomycotina</taxon>
        <taxon>Agaricomycetes</taxon>
        <taxon>Sebacinales</taxon>
        <taxon>Serendipitaceae</taxon>
        <taxon>Serendipita</taxon>
    </lineage>
</organism>
<dbReference type="PROSITE" id="PS51513">
    <property type="entry name" value="FFD"/>
    <property type="match status" value="1"/>
</dbReference>
<reference evidence="6 7" key="1">
    <citation type="journal article" date="2011" name="PLoS Pathog.">
        <title>Endophytic Life Strategies Decoded by Genome and Transcriptome Analyses of the Mutualistic Root Symbiont Piriformospora indica.</title>
        <authorList>
            <person name="Zuccaro A."/>
            <person name="Lahrmann U."/>
            <person name="Guldener U."/>
            <person name="Langen G."/>
            <person name="Pfiffi S."/>
            <person name="Biedenkopf D."/>
            <person name="Wong P."/>
            <person name="Samans B."/>
            <person name="Grimm C."/>
            <person name="Basiewicz M."/>
            <person name="Murat C."/>
            <person name="Martin F."/>
            <person name="Kogel K.H."/>
        </authorList>
    </citation>
    <scope>NUCLEOTIDE SEQUENCE [LARGE SCALE GENOMIC DNA]</scope>
    <source>
        <strain evidence="6 7">DSM 11827</strain>
    </source>
</reference>
<evidence type="ECO:0000256" key="1">
    <source>
        <dbReference type="PROSITE-ProRule" id="PRU00846"/>
    </source>
</evidence>
<dbReference type="SMART" id="SM01199">
    <property type="entry name" value="FDF"/>
    <property type="match status" value="1"/>
</dbReference>
<dbReference type="STRING" id="1109443.G4TU00"/>
<dbReference type="InterPro" id="IPR025768">
    <property type="entry name" value="TFG_box"/>
</dbReference>
<dbReference type="InterPro" id="IPR025761">
    <property type="entry name" value="FFD_box"/>
</dbReference>
<name>G4TU00_SERID</name>
<evidence type="ECO:0008006" key="8">
    <source>
        <dbReference type="Google" id="ProtNLM"/>
    </source>
</evidence>
<dbReference type="PROSITE" id="PS51536">
    <property type="entry name" value="TFG"/>
    <property type="match status" value="1"/>
</dbReference>
<feature type="compositionally biased region" description="Gly residues" evidence="3">
    <location>
        <begin position="345"/>
        <end position="364"/>
    </location>
</feature>
<feature type="compositionally biased region" description="Polar residues" evidence="3">
    <location>
        <begin position="146"/>
        <end position="173"/>
    </location>
</feature>
<feature type="compositionally biased region" description="Polar residues" evidence="3">
    <location>
        <begin position="287"/>
        <end position="299"/>
    </location>
</feature>
<evidence type="ECO:0000313" key="6">
    <source>
        <dbReference type="EMBL" id="CCA74793.1"/>
    </source>
</evidence>
<dbReference type="InterPro" id="IPR025609">
    <property type="entry name" value="Lsm14-like_N"/>
</dbReference>
<dbReference type="InterPro" id="IPR010920">
    <property type="entry name" value="LSM_dom_sf"/>
</dbReference>
<evidence type="ECO:0000256" key="3">
    <source>
        <dbReference type="SAM" id="MobiDB-lite"/>
    </source>
</evidence>
<dbReference type="OrthoDB" id="21539at2759"/>
<dbReference type="EMBL" id="CAFZ01000356">
    <property type="protein sequence ID" value="CCA74793.1"/>
    <property type="molecule type" value="Genomic_DNA"/>
</dbReference>
<sequence length="390" mass="41423">MGTNSKTCRIISKQNIRYSGIMLSIDAVAQKIRVTDVRCYGTEDRPTDMFVPPMAHSFGLIEFNVSDLSDLKFEDPIPAPEPQTAPPPSAAVANPPVAPPQQTQYQQRPMQDNKPVQQQQPAAPPTAPAANFSAEKAMPPGFSGHQLPNQQQASVNASQPPRQQQNNTDSLTRSMGAMKINNGQHGGPSPTGGQATGSAPQQGGRGQSNRRGRGGRPNGTHHGQHQRADLKIPSTDFDFEAANNRFDKSAATKHHQLLQGTTPPTVNEETPEEPKSADTKEDKGYNPTKSFFDNLSSDLTAKKPSNRGGTAGRGAGEEGAGGRGRGRGRARREEEREKNVETFGEPGGVGLMGPGAYIGGYGGQRGKRRRGAPRGGGRGGGAPRVTAQNS</sequence>
<dbReference type="Pfam" id="PF09532">
    <property type="entry name" value="FDF"/>
    <property type="match status" value="1"/>
</dbReference>
<dbReference type="SMART" id="SM01271">
    <property type="entry name" value="LSM14"/>
    <property type="match status" value="1"/>
</dbReference>
<feature type="compositionally biased region" description="Low complexity" evidence="3">
    <location>
        <begin position="90"/>
        <end position="121"/>
    </location>
</feature>
<evidence type="ECO:0000259" key="4">
    <source>
        <dbReference type="PROSITE" id="PS51513"/>
    </source>
</evidence>
<feature type="compositionally biased region" description="Gly residues" evidence="3">
    <location>
        <begin position="373"/>
        <end position="382"/>
    </location>
</feature>
<keyword evidence="7" id="KW-1185">Reference proteome</keyword>
<feature type="region of interest" description="Disordered" evidence="3">
    <location>
        <begin position="72"/>
        <end position="390"/>
    </location>
</feature>
<dbReference type="PANTHER" id="PTHR13586:SF0">
    <property type="entry name" value="TRAILER HITCH, ISOFORM H"/>
    <property type="match status" value="1"/>
</dbReference>
<protein>
    <recommendedName>
        <fullName evidence="8">DFDF domain-containing protein</fullName>
    </recommendedName>
</protein>
<dbReference type="Pfam" id="PF12701">
    <property type="entry name" value="LSM14"/>
    <property type="match status" value="1"/>
</dbReference>